<proteinExistence type="predicted"/>
<protein>
    <recommendedName>
        <fullName evidence="3">Glycosyltransferase family 8 protein</fullName>
    </recommendedName>
</protein>
<dbReference type="SUPFAM" id="SSF53448">
    <property type="entry name" value="Nucleotide-diphospho-sugar transferases"/>
    <property type="match status" value="1"/>
</dbReference>
<dbReference type="Gene3D" id="3.90.550.10">
    <property type="entry name" value="Spore Coat Polysaccharide Biosynthesis Protein SpsA, Chain A"/>
    <property type="match status" value="1"/>
</dbReference>
<dbReference type="InterPro" id="IPR029044">
    <property type="entry name" value="Nucleotide-diphossugar_trans"/>
</dbReference>
<dbReference type="GeneID" id="82527217"/>
<reference evidence="2" key="1">
    <citation type="submission" date="2018-02" db="EMBL/GenBank/DDBJ databases">
        <authorList>
            <person name="Clavel T."/>
            <person name="Strowig T."/>
        </authorList>
    </citation>
    <scope>NUCLEOTIDE SEQUENCE [LARGE SCALE GENOMIC DNA]</scope>
    <source>
        <strain evidence="2">DSM 103720</strain>
    </source>
</reference>
<organism evidence="1 2">
    <name type="scientific">Duncaniella muris</name>
    <dbReference type="NCBI Taxonomy" id="2094150"/>
    <lineage>
        <taxon>Bacteria</taxon>
        <taxon>Pseudomonadati</taxon>
        <taxon>Bacteroidota</taxon>
        <taxon>Bacteroidia</taxon>
        <taxon>Bacteroidales</taxon>
        <taxon>Muribaculaceae</taxon>
        <taxon>Duncaniella</taxon>
    </lineage>
</organism>
<gene>
    <name evidence="1" type="ORF">C5O23_12900</name>
</gene>
<dbReference type="Proteomes" id="UP000244905">
    <property type="component" value="Unassembled WGS sequence"/>
</dbReference>
<name>A0A2V1ILH5_9BACT</name>
<evidence type="ECO:0000313" key="1">
    <source>
        <dbReference type="EMBL" id="PWB00413.1"/>
    </source>
</evidence>
<dbReference type="Pfam" id="PF01501">
    <property type="entry name" value="Glyco_transf_8"/>
    <property type="match status" value="1"/>
</dbReference>
<dbReference type="InterPro" id="IPR002495">
    <property type="entry name" value="Glyco_trans_8"/>
</dbReference>
<dbReference type="RefSeq" id="WP_107033333.1">
    <property type="nucleotide sequence ID" value="NZ_CAPFGY010000084.1"/>
</dbReference>
<sequence length="327" mass="38027">MTAVYILISNGDDLFYEQLLVSLYSLRMHNPELNVVVLVDEKTERTLHGKRSKVRELANEIKVVEVPEEYNSKERSRYIKTTFRNYLSGNLLFIDTDTVITDNLRDVENTNADMACVLDYHATLDQQLDGDKIRQNVQSIFNENISDENIYFNSGVIWLKDTPAVRSLFDQWNHYWKIAAFEAGKCFDQPALMIANRKCGHIIGELDGTYNCQILTSVRYLHKAKIIHFFNNVWQGKEQLSPFLGHELYEEIKRTGEISPETKELIANCKSSFYAPTYFICKEQVEFMNDIVGATCFSSYLQKNLSYRAIRLFCQLRYNIAKILSRK</sequence>
<evidence type="ECO:0008006" key="3">
    <source>
        <dbReference type="Google" id="ProtNLM"/>
    </source>
</evidence>
<evidence type="ECO:0000313" key="2">
    <source>
        <dbReference type="Proteomes" id="UP000244905"/>
    </source>
</evidence>
<comment type="caution">
    <text evidence="1">The sequence shown here is derived from an EMBL/GenBank/DDBJ whole genome shotgun (WGS) entry which is preliminary data.</text>
</comment>
<dbReference type="AlphaFoldDB" id="A0A2V1ILH5"/>
<keyword evidence="2" id="KW-1185">Reference proteome</keyword>
<dbReference type="EMBL" id="PUEC01000043">
    <property type="protein sequence ID" value="PWB00413.1"/>
    <property type="molecule type" value="Genomic_DNA"/>
</dbReference>
<accession>A0A2V1ILH5</accession>
<dbReference type="GO" id="GO:0016757">
    <property type="term" value="F:glycosyltransferase activity"/>
    <property type="evidence" value="ECO:0007669"/>
    <property type="project" value="InterPro"/>
</dbReference>